<proteinExistence type="inferred from homology"/>
<dbReference type="InterPro" id="IPR005996">
    <property type="entry name" value="Ribosomal_uL30_bac-type"/>
</dbReference>
<evidence type="ECO:0000256" key="1">
    <source>
        <dbReference type="ARBA" id="ARBA00007594"/>
    </source>
</evidence>
<dbReference type="GO" id="GO:0022625">
    <property type="term" value="C:cytosolic large ribosomal subunit"/>
    <property type="evidence" value="ECO:0007669"/>
    <property type="project" value="TreeGrafter"/>
</dbReference>
<evidence type="ECO:0000256" key="2">
    <source>
        <dbReference type="ARBA" id="ARBA00011838"/>
    </source>
</evidence>
<dbReference type="InterPro" id="IPR036919">
    <property type="entry name" value="Ribo_uL30_ferredoxin-like_sf"/>
</dbReference>
<keyword evidence="8" id="KW-1185">Reference proteome</keyword>
<evidence type="ECO:0000256" key="3">
    <source>
        <dbReference type="ARBA" id="ARBA00022980"/>
    </source>
</evidence>
<dbReference type="PANTHER" id="PTHR15892">
    <property type="entry name" value="MITOCHONDRIAL RIBOSOMAL PROTEIN L30"/>
    <property type="match status" value="1"/>
</dbReference>
<dbReference type="AlphaFoldDB" id="A0A4R5UJ70"/>
<dbReference type="Proteomes" id="UP000295238">
    <property type="component" value="Unassembled WGS sequence"/>
</dbReference>
<dbReference type="Gene3D" id="3.30.1390.20">
    <property type="entry name" value="Ribosomal protein L30, ferredoxin-like fold domain"/>
    <property type="match status" value="1"/>
</dbReference>
<name>A0A4R5UJ70_9HYPH</name>
<feature type="domain" description="Large ribosomal subunit protein uL30-like ferredoxin-like fold" evidence="6">
    <location>
        <begin position="15"/>
        <end position="64"/>
    </location>
</feature>
<keyword evidence="3 5" id="KW-0689">Ribosomal protein</keyword>
<evidence type="ECO:0000256" key="5">
    <source>
        <dbReference type="HAMAP-Rule" id="MF_01371"/>
    </source>
</evidence>
<comment type="caution">
    <text evidence="7">The sequence shown here is derived from an EMBL/GenBank/DDBJ whole genome shotgun (WGS) entry which is preliminary data.</text>
</comment>
<protein>
    <recommendedName>
        <fullName evidence="5">Large ribosomal subunit protein uL30</fullName>
    </recommendedName>
</protein>
<dbReference type="HAMAP" id="MF_01371_B">
    <property type="entry name" value="Ribosomal_uL30_B"/>
    <property type="match status" value="1"/>
</dbReference>
<dbReference type="RefSeq" id="WP_133315653.1">
    <property type="nucleotide sequence ID" value="NZ_SMTL01000002.1"/>
</dbReference>
<comment type="subunit">
    <text evidence="2 5">Part of the 50S ribosomal subunit.</text>
</comment>
<dbReference type="PANTHER" id="PTHR15892:SF2">
    <property type="entry name" value="LARGE RIBOSOMAL SUBUNIT PROTEIN UL30M"/>
    <property type="match status" value="1"/>
</dbReference>
<dbReference type="Pfam" id="PF00327">
    <property type="entry name" value="Ribosomal_L30"/>
    <property type="match status" value="1"/>
</dbReference>
<sequence length="70" mass="7813">MGKTPVQAEANKTVTVQQIGSPIRRPAVQRQTLIGLGLNKMHRTRTLEDTPSVRGMIRAVQHLVRVVDEK</sequence>
<comment type="similarity">
    <text evidence="1 5">Belongs to the universal ribosomal protein uL30 family.</text>
</comment>
<evidence type="ECO:0000259" key="6">
    <source>
        <dbReference type="Pfam" id="PF00327"/>
    </source>
</evidence>
<dbReference type="GO" id="GO:0006412">
    <property type="term" value="P:translation"/>
    <property type="evidence" value="ECO:0007669"/>
    <property type="project" value="UniProtKB-UniRule"/>
</dbReference>
<dbReference type="SUPFAM" id="SSF55129">
    <property type="entry name" value="Ribosomal protein L30p/L7e"/>
    <property type="match status" value="1"/>
</dbReference>
<evidence type="ECO:0000313" key="8">
    <source>
        <dbReference type="Proteomes" id="UP000295238"/>
    </source>
</evidence>
<dbReference type="EMBL" id="SMTL01000002">
    <property type="protein sequence ID" value="TDK36876.1"/>
    <property type="molecule type" value="Genomic_DNA"/>
</dbReference>
<dbReference type="GO" id="GO:0003735">
    <property type="term" value="F:structural constituent of ribosome"/>
    <property type="evidence" value="ECO:0007669"/>
    <property type="project" value="InterPro"/>
</dbReference>
<reference evidence="7 8" key="1">
    <citation type="submission" date="2019-03" db="EMBL/GenBank/DDBJ databases">
        <title>Rhizobium sp. nov., an bacterium isolated from biocrust in Mu Us Desert.</title>
        <authorList>
            <person name="Lixiong L."/>
        </authorList>
    </citation>
    <scope>NUCLEOTIDE SEQUENCE [LARGE SCALE GENOMIC DNA]</scope>
    <source>
        <strain evidence="7 8">SPY-1</strain>
    </source>
</reference>
<accession>A0A4R5UJ70</accession>
<dbReference type="OrthoDB" id="9812790at2"/>
<keyword evidence="4 5" id="KW-0687">Ribonucleoprotein</keyword>
<evidence type="ECO:0000256" key="4">
    <source>
        <dbReference type="ARBA" id="ARBA00023274"/>
    </source>
</evidence>
<dbReference type="CDD" id="cd01658">
    <property type="entry name" value="Ribosomal_L30"/>
    <property type="match status" value="1"/>
</dbReference>
<dbReference type="InterPro" id="IPR016082">
    <property type="entry name" value="Ribosomal_uL30_ferredoxin-like"/>
</dbReference>
<dbReference type="PIRSF" id="PIRSF002211">
    <property type="entry name" value="Ribosomal_L30_bac-type"/>
    <property type="match status" value="1"/>
</dbReference>
<organism evidence="7 8">
    <name type="scientific">Rhizobium deserti</name>
    <dbReference type="NCBI Taxonomy" id="2547961"/>
    <lineage>
        <taxon>Bacteria</taxon>
        <taxon>Pseudomonadati</taxon>
        <taxon>Pseudomonadota</taxon>
        <taxon>Alphaproteobacteria</taxon>
        <taxon>Hyphomicrobiales</taxon>
        <taxon>Rhizobiaceae</taxon>
        <taxon>Rhizobium/Agrobacterium group</taxon>
        <taxon>Rhizobium</taxon>
    </lineage>
</organism>
<dbReference type="NCBIfam" id="TIGR01308">
    <property type="entry name" value="rpmD_bact"/>
    <property type="match status" value="1"/>
</dbReference>
<gene>
    <name evidence="5 7" type="primary">rpmD</name>
    <name evidence="7" type="ORF">E2F50_08165</name>
</gene>
<evidence type="ECO:0000313" key="7">
    <source>
        <dbReference type="EMBL" id="TDK36876.1"/>
    </source>
</evidence>